<dbReference type="EMBL" id="BTGU01000030">
    <property type="protein sequence ID" value="GMN49115.1"/>
    <property type="molecule type" value="Genomic_DNA"/>
</dbReference>
<dbReference type="Proteomes" id="UP001187192">
    <property type="component" value="Unassembled WGS sequence"/>
</dbReference>
<keyword evidence="2" id="KW-1185">Reference proteome</keyword>
<sequence>MTGDGNRRYCHDVFVTTIVVLRLSNSKEDSQFCASWICDFFAIQLSSDSFGKQFNCDGDGNRRHRHDLRGRLTIMADSSRRIFDHEEQVLFGLTTSLVSSSGVVVFSGSDVMVI</sequence>
<name>A0AA88AB45_FICCA</name>
<dbReference type="AlphaFoldDB" id="A0AA88AB45"/>
<organism evidence="1 2">
    <name type="scientific">Ficus carica</name>
    <name type="common">Common fig</name>
    <dbReference type="NCBI Taxonomy" id="3494"/>
    <lineage>
        <taxon>Eukaryota</taxon>
        <taxon>Viridiplantae</taxon>
        <taxon>Streptophyta</taxon>
        <taxon>Embryophyta</taxon>
        <taxon>Tracheophyta</taxon>
        <taxon>Spermatophyta</taxon>
        <taxon>Magnoliopsida</taxon>
        <taxon>eudicotyledons</taxon>
        <taxon>Gunneridae</taxon>
        <taxon>Pentapetalae</taxon>
        <taxon>rosids</taxon>
        <taxon>fabids</taxon>
        <taxon>Rosales</taxon>
        <taxon>Moraceae</taxon>
        <taxon>Ficeae</taxon>
        <taxon>Ficus</taxon>
    </lineage>
</organism>
<gene>
    <name evidence="1" type="ORF">TIFTF001_018281</name>
</gene>
<reference evidence="1" key="1">
    <citation type="submission" date="2023-07" db="EMBL/GenBank/DDBJ databases">
        <title>draft genome sequence of fig (Ficus carica).</title>
        <authorList>
            <person name="Takahashi T."/>
            <person name="Nishimura K."/>
        </authorList>
    </citation>
    <scope>NUCLEOTIDE SEQUENCE</scope>
</reference>
<evidence type="ECO:0000313" key="2">
    <source>
        <dbReference type="Proteomes" id="UP001187192"/>
    </source>
</evidence>
<comment type="caution">
    <text evidence="1">The sequence shown here is derived from an EMBL/GenBank/DDBJ whole genome shotgun (WGS) entry which is preliminary data.</text>
</comment>
<evidence type="ECO:0000313" key="1">
    <source>
        <dbReference type="EMBL" id="GMN49115.1"/>
    </source>
</evidence>
<proteinExistence type="predicted"/>
<protein>
    <submittedName>
        <fullName evidence="1">Uncharacterized protein</fullName>
    </submittedName>
</protein>
<accession>A0AA88AB45</accession>